<keyword evidence="10" id="KW-0472">Membrane</keyword>
<dbReference type="InterPro" id="IPR017853">
    <property type="entry name" value="GH"/>
</dbReference>
<evidence type="ECO:0000256" key="4">
    <source>
        <dbReference type="ARBA" id="ARBA00022801"/>
    </source>
</evidence>
<organism evidence="13 14">
    <name type="scientific">Chironomus riparius</name>
    <dbReference type="NCBI Taxonomy" id="315576"/>
    <lineage>
        <taxon>Eukaryota</taxon>
        <taxon>Metazoa</taxon>
        <taxon>Ecdysozoa</taxon>
        <taxon>Arthropoda</taxon>
        <taxon>Hexapoda</taxon>
        <taxon>Insecta</taxon>
        <taxon>Pterygota</taxon>
        <taxon>Neoptera</taxon>
        <taxon>Endopterygota</taxon>
        <taxon>Diptera</taxon>
        <taxon>Nematocera</taxon>
        <taxon>Chironomoidea</taxon>
        <taxon>Chironomidae</taxon>
        <taxon>Chironominae</taxon>
        <taxon>Chironomus</taxon>
    </lineage>
</organism>
<dbReference type="FunFam" id="3.20.20.80:FF:000063">
    <property type="entry name" value="Beta-hexosaminidase"/>
    <property type="match status" value="1"/>
</dbReference>
<dbReference type="InterPro" id="IPR029018">
    <property type="entry name" value="Hex-like_dom2"/>
</dbReference>
<evidence type="ECO:0000256" key="10">
    <source>
        <dbReference type="SAM" id="Phobius"/>
    </source>
</evidence>
<feature type="compositionally biased region" description="Basic and acidic residues" evidence="9">
    <location>
        <begin position="184"/>
        <end position="195"/>
    </location>
</feature>
<dbReference type="EC" id="3.2.1.52" evidence="7"/>
<dbReference type="CDD" id="cd06562">
    <property type="entry name" value="GH20_HexA_HexB-like"/>
    <property type="match status" value="1"/>
</dbReference>
<keyword evidence="4 7" id="KW-0378">Hydrolase</keyword>
<evidence type="ECO:0000259" key="12">
    <source>
        <dbReference type="Pfam" id="PF14845"/>
    </source>
</evidence>
<evidence type="ECO:0000256" key="1">
    <source>
        <dbReference type="ARBA" id="ARBA00001231"/>
    </source>
</evidence>
<evidence type="ECO:0000256" key="8">
    <source>
        <dbReference type="PIRSR" id="PIRSR001093-1"/>
    </source>
</evidence>
<dbReference type="PANTHER" id="PTHR22600:SF3">
    <property type="entry name" value="BETA-HEXOSAMINIDASE FDL-RELATED"/>
    <property type="match status" value="1"/>
</dbReference>
<dbReference type="SUPFAM" id="SSF55545">
    <property type="entry name" value="beta-N-acetylhexosaminidase-like domain"/>
    <property type="match status" value="1"/>
</dbReference>
<dbReference type="SUPFAM" id="SSF51445">
    <property type="entry name" value="(Trans)glycosidases"/>
    <property type="match status" value="1"/>
</dbReference>
<proteinExistence type="inferred from homology"/>
<gene>
    <name evidence="13" type="ORF">CHIRRI_LOCUS3941</name>
</gene>
<reference evidence="13" key="2">
    <citation type="submission" date="2022-10" db="EMBL/GenBank/DDBJ databases">
        <authorList>
            <consortium name="ENA_rothamsted_submissions"/>
            <consortium name="culmorum"/>
            <person name="King R."/>
        </authorList>
    </citation>
    <scope>NUCLEOTIDE SEQUENCE</scope>
</reference>
<comment type="similarity">
    <text evidence="2 7">Belongs to the glycosyl hydrolase 20 family.</text>
</comment>
<dbReference type="PRINTS" id="PR00738">
    <property type="entry name" value="GLHYDRLASE20"/>
</dbReference>
<keyword evidence="5" id="KW-0325">Glycoprotein</keyword>
<keyword evidence="10" id="KW-1133">Transmembrane helix</keyword>
<evidence type="ECO:0000256" key="7">
    <source>
        <dbReference type="PIRNR" id="PIRNR001093"/>
    </source>
</evidence>
<dbReference type="Pfam" id="PF14845">
    <property type="entry name" value="Glycohydro_20b2"/>
    <property type="match status" value="1"/>
</dbReference>
<feature type="domain" description="Beta-hexosaminidase eukaryotic type N-terminal" evidence="12">
    <location>
        <begin position="110"/>
        <end position="262"/>
    </location>
</feature>
<evidence type="ECO:0000256" key="9">
    <source>
        <dbReference type="SAM" id="MobiDB-lite"/>
    </source>
</evidence>
<dbReference type="GO" id="GO:0005975">
    <property type="term" value="P:carbohydrate metabolic process"/>
    <property type="evidence" value="ECO:0007669"/>
    <property type="project" value="InterPro"/>
</dbReference>
<dbReference type="PIRSF" id="PIRSF001093">
    <property type="entry name" value="B-hxosamndse_ab_euk"/>
    <property type="match status" value="1"/>
</dbReference>
<accession>A0A9N9RPW3</accession>
<feature type="active site" description="Proton donor" evidence="8">
    <location>
        <position position="451"/>
    </location>
</feature>
<evidence type="ECO:0000313" key="13">
    <source>
        <dbReference type="EMBL" id="CAG9801005.1"/>
    </source>
</evidence>
<dbReference type="Gene3D" id="3.30.379.10">
    <property type="entry name" value="Chitobiase/beta-hexosaminidase domain 2-like"/>
    <property type="match status" value="1"/>
</dbReference>
<dbReference type="GO" id="GO:0016231">
    <property type="term" value="F:beta-N-acetylglucosaminidase activity"/>
    <property type="evidence" value="ECO:0007669"/>
    <property type="project" value="TreeGrafter"/>
</dbReference>
<keyword evidence="6 7" id="KW-0326">Glycosidase</keyword>
<evidence type="ECO:0000313" key="14">
    <source>
        <dbReference type="Proteomes" id="UP001153620"/>
    </source>
</evidence>
<dbReference type="AlphaFoldDB" id="A0A9N9RPW3"/>
<dbReference type="Proteomes" id="UP001153620">
    <property type="component" value="Chromosome 1"/>
</dbReference>
<evidence type="ECO:0000256" key="5">
    <source>
        <dbReference type="ARBA" id="ARBA00023180"/>
    </source>
</evidence>
<reference evidence="13" key="1">
    <citation type="submission" date="2022-01" db="EMBL/GenBank/DDBJ databases">
        <authorList>
            <person name="King R."/>
        </authorList>
    </citation>
    <scope>NUCLEOTIDE SEQUENCE</scope>
</reference>
<protein>
    <recommendedName>
        <fullName evidence="7">Beta-hexosaminidase</fullName>
        <ecNumber evidence="7">3.2.1.52</ecNumber>
    </recommendedName>
</protein>
<keyword evidence="14" id="KW-1185">Reference proteome</keyword>
<feature type="domain" description="Glycoside hydrolase family 20 catalytic" evidence="11">
    <location>
        <begin position="286"/>
        <end position="621"/>
    </location>
</feature>
<dbReference type="EMBL" id="OU895877">
    <property type="protein sequence ID" value="CAG9801005.1"/>
    <property type="molecule type" value="Genomic_DNA"/>
</dbReference>
<dbReference type="Pfam" id="PF00728">
    <property type="entry name" value="Glyco_hydro_20"/>
    <property type="match status" value="1"/>
</dbReference>
<comment type="catalytic activity">
    <reaction evidence="1 7">
        <text>Hydrolysis of terminal non-reducing N-acetyl-D-hexosamine residues in N-acetyl-beta-D-hexosaminides.</text>
        <dbReference type="EC" id="3.2.1.52"/>
    </reaction>
</comment>
<feature type="transmembrane region" description="Helical" evidence="10">
    <location>
        <begin position="7"/>
        <end position="27"/>
    </location>
</feature>
<evidence type="ECO:0000256" key="2">
    <source>
        <dbReference type="ARBA" id="ARBA00006285"/>
    </source>
</evidence>
<evidence type="ECO:0000256" key="3">
    <source>
        <dbReference type="ARBA" id="ARBA00022729"/>
    </source>
</evidence>
<keyword evidence="3" id="KW-0732">Signal</keyword>
<dbReference type="GO" id="GO:0030203">
    <property type="term" value="P:glycosaminoglycan metabolic process"/>
    <property type="evidence" value="ECO:0007669"/>
    <property type="project" value="TreeGrafter"/>
</dbReference>
<dbReference type="InterPro" id="IPR025705">
    <property type="entry name" value="Beta_hexosaminidase_sua/sub"/>
</dbReference>
<dbReference type="InterPro" id="IPR015883">
    <property type="entry name" value="Glyco_hydro_20_cat"/>
</dbReference>
<feature type="region of interest" description="Disordered" evidence="9">
    <location>
        <begin position="175"/>
        <end position="199"/>
    </location>
</feature>
<sequence length="669" mass="76585">MAFTTSLKKLLFGLLFVMGLCLMILYFNESQSLLKPASSFLMNGFESRHSKLKLYSTGDSSKIPIERTWTYKCVNQRCVRQHYSSSNNNNNEKRIPFSTCSMLCGSYTKIWPEPTKSYIGISANSFSLNDIKFKIRTPFKNVESLLESAFSIFLEEVKTIVQSFNGKVDELNNKGASSTVKSQNSKEHSTTDRSYHSSHRRHNLTNVNIFLHVLKTSDIHLTFNTDECYNLTLINEHQTIDVRISANSFFGARNGLATLQQLIWYDDEDELLKIIGSANIADCPKFNYRGVMLDTSRHYFSVEAIKRTLVAMSHSKLNRFHWHITDSQSFPFVSKNYPELAEFGAYSPNEVYTHENVRDLANFAQVRGIQIIPEIDAPAHAGNGWQWGVEKGLGELSLCINQQPWMSYCGETPCGQINPRNNNTYKILQSLYGELLELTGPTDYFHLGGDEVNLECWAQYFNDTDLRSLWCDFMLQAHHRLTLANGGHPIKTAGVWSSALTNMPCLSNKNFAVQVWGGSQWSENYQLIDSGFDLIFSHVDAWYLDCGFGSWRPTGDGACSPYRTWQTVYKHKPWQTMRLNKQQAKQILGGEACLWTEQVDESTLDSRLWPRSSALAERLWRDPQDELDFAIPKETFNRFSIFRNRLVQLGIKAEPIFPRYCGQNQDECV</sequence>
<dbReference type="Gene3D" id="3.20.20.80">
    <property type="entry name" value="Glycosidases"/>
    <property type="match status" value="1"/>
</dbReference>
<keyword evidence="10" id="KW-0812">Transmembrane</keyword>
<dbReference type="PANTHER" id="PTHR22600">
    <property type="entry name" value="BETA-HEXOSAMINIDASE"/>
    <property type="match status" value="1"/>
</dbReference>
<dbReference type="InterPro" id="IPR029019">
    <property type="entry name" value="HEX_eukaryotic_N"/>
</dbReference>
<dbReference type="GO" id="GO:0005886">
    <property type="term" value="C:plasma membrane"/>
    <property type="evidence" value="ECO:0007669"/>
    <property type="project" value="TreeGrafter"/>
</dbReference>
<evidence type="ECO:0000256" key="6">
    <source>
        <dbReference type="ARBA" id="ARBA00023295"/>
    </source>
</evidence>
<evidence type="ECO:0000259" key="11">
    <source>
        <dbReference type="Pfam" id="PF00728"/>
    </source>
</evidence>
<name>A0A9N9RPW3_9DIPT</name>
<dbReference type="OrthoDB" id="428480at2759"/>